<evidence type="ECO:0000313" key="10">
    <source>
        <dbReference type="Proteomes" id="UP001221519"/>
    </source>
</evidence>
<evidence type="ECO:0000313" key="9">
    <source>
        <dbReference type="Proteomes" id="UP001220962"/>
    </source>
</evidence>
<keyword evidence="5 6" id="KW-0472">Membrane</keyword>
<dbReference type="EMBL" id="CP118108">
    <property type="protein sequence ID" value="WDI03783.1"/>
    <property type="molecule type" value="Genomic_DNA"/>
</dbReference>
<sequence length="324" mass="34364">MDFITLSGQLINTTLVFATALVFAALGGIFSERSGVTNLGIEGFMIFGAFAAGVSAHYAQEAGMTGGQAAWVGLVTAGVLGLVVSLIHAVASITFKADQIISGIVINFLAAGSTLYMVKLLFDGSGETPLIDGFKKWNPELFGVKLAEIPFFGNVFIHHYPSTFLAVLFVILTFLFLYKTPFGLRLRSVGEHPSAADTMGINVTKYRYLAVMVSGALAGIGGAVLTLTTTNVFAHNTISGQGYIAIAAMIFGKWNPIGAFGAALFFGLSQAVRNYIQMFEWAQAIPQEIIFMLPYLLTVIVLVAAVGRSAAPAALGQPYDPGKR</sequence>
<evidence type="ECO:0000256" key="1">
    <source>
        <dbReference type="ARBA" id="ARBA00004651"/>
    </source>
</evidence>
<keyword evidence="2" id="KW-1003">Cell membrane</keyword>
<dbReference type="Proteomes" id="UP001221519">
    <property type="component" value="Chromosome"/>
</dbReference>
<feature type="transmembrane region" description="Helical" evidence="6">
    <location>
        <begin position="71"/>
        <end position="93"/>
    </location>
</feature>
<dbReference type="EMBL" id="CP118101">
    <property type="protein sequence ID" value="WDH84143.1"/>
    <property type="molecule type" value="Genomic_DNA"/>
</dbReference>
<gene>
    <name evidence="7" type="ORF">PUW23_07990</name>
    <name evidence="8" type="ORF">PUW25_07465</name>
</gene>
<feature type="transmembrane region" description="Helical" evidence="6">
    <location>
        <begin position="289"/>
        <end position="311"/>
    </location>
</feature>
<feature type="transmembrane region" description="Helical" evidence="6">
    <location>
        <begin position="39"/>
        <end position="59"/>
    </location>
</feature>
<evidence type="ECO:0000256" key="5">
    <source>
        <dbReference type="ARBA" id="ARBA00023136"/>
    </source>
</evidence>
<dbReference type="GO" id="GO:0022857">
    <property type="term" value="F:transmembrane transporter activity"/>
    <property type="evidence" value="ECO:0007669"/>
    <property type="project" value="InterPro"/>
</dbReference>
<organism evidence="7 9">
    <name type="scientific">Paenibacillus urinalis</name>
    <dbReference type="NCBI Taxonomy" id="521520"/>
    <lineage>
        <taxon>Bacteria</taxon>
        <taxon>Bacillati</taxon>
        <taxon>Bacillota</taxon>
        <taxon>Bacilli</taxon>
        <taxon>Bacillales</taxon>
        <taxon>Paenibacillaceae</taxon>
        <taxon>Paenibacillus</taxon>
    </lineage>
</organism>
<feature type="transmembrane region" description="Helical" evidence="6">
    <location>
        <begin position="100"/>
        <end position="122"/>
    </location>
</feature>
<comment type="subcellular location">
    <subcellularLocation>
        <location evidence="1">Cell membrane</location>
        <topology evidence="1">Multi-pass membrane protein</topology>
    </subcellularLocation>
</comment>
<dbReference type="PANTHER" id="PTHR43370:SF1">
    <property type="entry name" value="GUANOSINE ABC TRANSPORTER PERMEASE PROTEIN NUPQ"/>
    <property type="match status" value="1"/>
</dbReference>
<dbReference type="InterPro" id="IPR001851">
    <property type="entry name" value="ABC_transp_permease"/>
</dbReference>
<dbReference type="PANTHER" id="PTHR43370">
    <property type="entry name" value="SUGAR ABC TRANSPORTER INTEGRAL MEMBRANE PROTEIN-RELATED"/>
    <property type="match status" value="1"/>
</dbReference>
<feature type="transmembrane region" description="Helical" evidence="6">
    <location>
        <begin position="208"/>
        <end position="230"/>
    </location>
</feature>
<dbReference type="CDD" id="cd06580">
    <property type="entry name" value="TM_PBP1_transp_TpRbsC_like"/>
    <property type="match status" value="1"/>
</dbReference>
<evidence type="ECO:0000256" key="6">
    <source>
        <dbReference type="SAM" id="Phobius"/>
    </source>
</evidence>
<feature type="transmembrane region" description="Helical" evidence="6">
    <location>
        <begin position="242"/>
        <end position="268"/>
    </location>
</feature>
<protein>
    <submittedName>
        <fullName evidence="7">ABC transporter permease</fullName>
    </submittedName>
</protein>
<feature type="transmembrane region" description="Helical" evidence="6">
    <location>
        <begin position="6"/>
        <end position="27"/>
    </location>
</feature>
<feature type="transmembrane region" description="Helical" evidence="6">
    <location>
        <begin position="160"/>
        <end position="178"/>
    </location>
</feature>
<evidence type="ECO:0000313" key="7">
    <source>
        <dbReference type="EMBL" id="WDH84143.1"/>
    </source>
</evidence>
<reference evidence="7 10" key="1">
    <citation type="submission" date="2023-02" db="EMBL/GenBank/DDBJ databases">
        <title>Pathogen: clinical or host-associated sample.</title>
        <authorList>
            <person name="Hergert J."/>
            <person name="Casey R."/>
            <person name="Wagner J."/>
            <person name="Young E.L."/>
            <person name="Oakeson K.F."/>
        </authorList>
    </citation>
    <scope>NUCLEOTIDE SEQUENCE</scope>
    <source>
        <strain evidence="8 10">2022CK-00829</strain>
        <strain evidence="7">2022CK-00830</strain>
    </source>
</reference>
<name>A0AAX3N4J3_9BACL</name>
<dbReference type="Proteomes" id="UP001220962">
    <property type="component" value="Chromosome"/>
</dbReference>
<evidence type="ECO:0000256" key="3">
    <source>
        <dbReference type="ARBA" id="ARBA00022692"/>
    </source>
</evidence>
<dbReference type="Pfam" id="PF02653">
    <property type="entry name" value="BPD_transp_2"/>
    <property type="match status" value="1"/>
</dbReference>
<evidence type="ECO:0000256" key="4">
    <source>
        <dbReference type="ARBA" id="ARBA00022989"/>
    </source>
</evidence>
<dbReference type="RefSeq" id="WP_047910034.1">
    <property type="nucleotide sequence ID" value="NZ_CP118101.1"/>
</dbReference>
<proteinExistence type="predicted"/>
<keyword evidence="4 6" id="KW-1133">Transmembrane helix</keyword>
<keyword evidence="10" id="KW-1185">Reference proteome</keyword>
<dbReference type="AlphaFoldDB" id="A0AAX3N4J3"/>
<keyword evidence="3 6" id="KW-0812">Transmembrane</keyword>
<dbReference type="GO" id="GO:0005886">
    <property type="term" value="C:plasma membrane"/>
    <property type="evidence" value="ECO:0007669"/>
    <property type="project" value="UniProtKB-SubCell"/>
</dbReference>
<accession>A0AAX3N4J3</accession>
<evidence type="ECO:0000313" key="8">
    <source>
        <dbReference type="EMBL" id="WDI03783.1"/>
    </source>
</evidence>
<evidence type="ECO:0000256" key="2">
    <source>
        <dbReference type="ARBA" id="ARBA00022475"/>
    </source>
</evidence>